<accession>A0A3M2RP57</accession>
<keyword evidence="6" id="KW-0963">Cytoplasm</keyword>
<evidence type="ECO:0000313" key="9">
    <source>
        <dbReference type="Proteomes" id="UP000277212"/>
    </source>
</evidence>
<comment type="subcellular location">
    <subcellularLocation>
        <location evidence="6">Cytoplasm</location>
    </subcellularLocation>
</comment>
<dbReference type="SUPFAM" id="SSF53335">
    <property type="entry name" value="S-adenosyl-L-methionine-dependent methyltransferases"/>
    <property type="match status" value="1"/>
</dbReference>
<dbReference type="CDD" id="cd02440">
    <property type="entry name" value="AdoMet_MTases"/>
    <property type="match status" value="1"/>
</dbReference>
<keyword evidence="3 6" id="KW-0949">S-adenosyl-L-methionine</keyword>
<feature type="domain" description="SAM-dependent methyltransferase TRM5/TYW2-type" evidence="7">
    <location>
        <begin position="88"/>
        <end position="381"/>
    </location>
</feature>
<proteinExistence type="inferred from homology"/>
<evidence type="ECO:0000256" key="5">
    <source>
        <dbReference type="ARBA" id="ARBA00049400"/>
    </source>
</evidence>
<evidence type="ECO:0000256" key="4">
    <source>
        <dbReference type="ARBA" id="ARBA00022694"/>
    </source>
</evidence>
<comment type="pathway">
    <text evidence="1 6">tRNA modification; wybutosine-tRNA(Phe) biosynthesis.</text>
</comment>
<dbReference type="EMBL" id="NKUJ01000371">
    <property type="protein sequence ID" value="RMJ07002.1"/>
    <property type="molecule type" value="Genomic_DNA"/>
</dbReference>
<keyword evidence="2 6" id="KW-0808">Transferase</keyword>
<evidence type="ECO:0000313" key="8">
    <source>
        <dbReference type="EMBL" id="RMJ07002.1"/>
    </source>
</evidence>
<dbReference type="InterPro" id="IPR056743">
    <property type="entry name" value="TRM5-TYW2-like_MTfase"/>
</dbReference>
<dbReference type="InterPro" id="IPR029063">
    <property type="entry name" value="SAM-dependent_MTases_sf"/>
</dbReference>
<dbReference type="InterPro" id="IPR026274">
    <property type="entry name" value="tRNA_wybutosine_synth_prot_2"/>
</dbReference>
<dbReference type="InterPro" id="IPR030382">
    <property type="entry name" value="MeTrfase_TRM5/TYW2"/>
</dbReference>
<dbReference type="PANTHER" id="PTHR23245">
    <property type="entry name" value="TRNA METHYLTRANSFERASE"/>
    <property type="match status" value="1"/>
</dbReference>
<dbReference type="PIRSF" id="PIRSF038972">
    <property type="entry name" value="Trm12"/>
    <property type="match status" value="1"/>
</dbReference>
<evidence type="ECO:0000256" key="6">
    <source>
        <dbReference type="PIRNR" id="PIRNR038972"/>
    </source>
</evidence>
<dbReference type="OrthoDB" id="2387925at2759"/>
<comment type="catalytic activity">
    <reaction evidence="5">
        <text>4-demethylwyosine(37) in tRNA(Phe) + S-adenosyl-L-methionine = 4-demethyl-7-[(3S)-3-amino-3-carboxypropyl]wyosine(37) in tRNA(Phe) + S-methyl-5'-thioadenosine + H(+)</text>
        <dbReference type="Rhea" id="RHEA:36355"/>
        <dbReference type="Rhea" id="RHEA-COMP:10164"/>
        <dbReference type="Rhea" id="RHEA-COMP:10378"/>
        <dbReference type="ChEBI" id="CHEBI:15378"/>
        <dbReference type="ChEBI" id="CHEBI:17509"/>
        <dbReference type="ChEBI" id="CHEBI:59789"/>
        <dbReference type="ChEBI" id="CHEBI:64315"/>
        <dbReference type="ChEBI" id="CHEBI:73550"/>
        <dbReference type="EC" id="2.5.1.114"/>
    </reaction>
</comment>
<keyword evidence="4 6" id="KW-0819">tRNA processing</keyword>
<dbReference type="GO" id="GO:0008175">
    <property type="term" value="F:tRNA methyltransferase activity"/>
    <property type="evidence" value="ECO:0007669"/>
    <property type="project" value="TreeGrafter"/>
</dbReference>
<evidence type="ECO:0000256" key="1">
    <source>
        <dbReference type="ARBA" id="ARBA00004797"/>
    </source>
</evidence>
<dbReference type="Pfam" id="PF02475">
    <property type="entry name" value="TRM5-TYW2_MTfase"/>
    <property type="match status" value="1"/>
</dbReference>
<comment type="function">
    <text evidence="6">S-adenosyl-L-methionine-dependent transferase that acts as a component of the wybutosine biosynthesis pathway. Wybutosine is a hyper modified guanosine with a tricyclic base found at the 3'-position adjacent to the anticodon of eukaryotic phenylalanine tRNA. Catalyzes the transfer of the alpha-amino-alpha-carboxypropyl (acp) group from S-adenosyl-L-methionine to the C-7 position of 4-demethylwyosine (imG-14) to produce wybutosine-86.</text>
</comment>
<protein>
    <recommendedName>
        <fullName evidence="6">tRNA wybutosine-synthesizing protein 2</fullName>
        <shortName evidence="6">tRNA-yW-synthesizing protein 2</shortName>
    </recommendedName>
    <alternativeName>
        <fullName evidence="6">tRNA(Phe) (4-demethylwyosine(37)-C(7)) aminocarboxypropyltransferase</fullName>
    </alternativeName>
</protein>
<dbReference type="GO" id="GO:0005737">
    <property type="term" value="C:cytoplasm"/>
    <property type="evidence" value="ECO:0007669"/>
    <property type="project" value="UniProtKB-SubCell"/>
</dbReference>
<comment type="similarity">
    <text evidence="6">Belongs to the class I-like SAM-binding methyltransferase superfamily. TRM5/TYW2 family.</text>
</comment>
<dbReference type="PANTHER" id="PTHR23245:SF25">
    <property type="entry name" value="TRNA WYBUTOSINE-SYNTHESIZING PROTEIN 2 HOMOLOG"/>
    <property type="match status" value="1"/>
</dbReference>
<dbReference type="GO" id="GO:0031591">
    <property type="term" value="P:wybutosine biosynthetic process"/>
    <property type="evidence" value="ECO:0007669"/>
    <property type="project" value="InterPro"/>
</dbReference>
<dbReference type="UniPathway" id="UPA00375"/>
<reference evidence="8 9" key="1">
    <citation type="submission" date="2017-06" db="EMBL/GenBank/DDBJ databases">
        <title>Comparative genomic analysis of Ambrosia Fusariam Clade fungi.</title>
        <authorList>
            <person name="Stajich J.E."/>
            <person name="Carrillo J."/>
            <person name="Kijimoto T."/>
            <person name="Eskalen A."/>
            <person name="O'Donnell K."/>
            <person name="Kasson M."/>
        </authorList>
    </citation>
    <scope>NUCLEOTIDE SEQUENCE [LARGE SCALE GENOMIC DNA]</scope>
    <source>
        <strain evidence="8">UCR3666</strain>
    </source>
</reference>
<dbReference type="GO" id="GO:0030488">
    <property type="term" value="P:tRNA methylation"/>
    <property type="evidence" value="ECO:0007669"/>
    <property type="project" value="TreeGrafter"/>
</dbReference>
<dbReference type="Proteomes" id="UP000277212">
    <property type="component" value="Unassembled WGS sequence"/>
</dbReference>
<gene>
    <name evidence="8" type="ORF">CDV36_013397</name>
</gene>
<dbReference type="GO" id="GO:0102522">
    <property type="term" value="F:tRNA 4-demethylwyosine alpha-amino-alpha-carboxypropyltransferase activity"/>
    <property type="evidence" value="ECO:0007669"/>
    <property type="project" value="UniProtKB-EC"/>
</dbReference>
<dbReference type="STRING" id="2010991.A0A3M2RP57"/>
<evidence type="ECO:0000259" key="7">
    <source>
        <dbReference type="PROSITE" id="PS51684"/>
    </source>
</evidence>
<dbReference type="GO" id="GO:0008757">
    <property type="term" value="F:S-adenosylmethionine-dependent methyltransferase activity"/>
    <property type="evidence" value="ECO:0007669"/>
    <property type="project" value="InterPro"/>
</dbReference>
<keyword evidence="9" id="KW-1185">Reference proteome</keyword>
<sequence length="382" mass="43317">MPKPKTTKGNPIQVAIRDWIESTTFENTDTNQTWQDELLNSAPKRFTIYEPMALLPTGSFTNIPWTTTLQGVGQDARERLWSRILKELSRQAKEPLTHLAVNEGIPLHKAEGEAEENVLRSPSGLRTFYGDFGPTSTSTEGPSQQDFDSTLWVSTKQNGIFQTWAPRWTMFSRGNVKEKARLLDMGDTVKGGNQDEKWAVDLYAGIGYFVFSYARLGLRVLCWEINPWSVEGLRRGARANGWSVRIVQGDDLTLPEEEILSGEERIIVFLESNEEALRRIQSLQAQGTAQDIRHINCGFLPTSEPTWKHTWDMSAPSSETRLHLHENVGANDTETRRSEIQHIFDGWGEDTGRAAEVEHVELVKTFAPGVWHCVFDVRVYNI</sequence>
<evidence type="ECO:0000256" key="2">
    <source>
        <dbReference type="ARBA" id="ARBA00022679"/>
    </source>
</evidence>
<evidence type="ECO:0000256" key="3">
    <source>
        <dbReference type="ARBA" id="ARBA00022691"/>
    </source>
</evidence>
<dbReference type="AlphaFoldDB" id="A0A3M2RP57"/>
<name>A0A3M2RP57_9HYPO</name>
<organism evidence="8 9">
    <name type="scientific">Fusarium kuroshium</name>
    <dbReference type="NCBI Taxonomy" id="2010991"/>
    <lineage>
        <taxon>Eukaryota</taxon>
        <taxon>Fungi</taxon>
        <taxon>Dikarya</taxon>
        <taxon>Ascomycota</taxon>
        <taxon>Pezizomycotina</taxon>
        <taxon>Sordariomycetes</taxon>
        <taxon>Hypocreomycetidae</taxon>
        <taxon>Hypocreales</taxon>
        <taxon>Nectriaceae</taxon>
        <taxon>Fusarium</taxon>
        <taxon>Fusarium solani species complex</taxon>
    </lineage>
</organism>
<dbReference type="Gene3D" id="3.40.50.150">
    <property type="entry name" value="Vaccinia Virus protein VP39"/>
    <property type="match status" value="1"/>
</dbReference>
<comment type="caution">
    <text evidence="8">The sequence shown here is derived from an EMBL/GenBank/DDBJ whole genome shotgun (WGS) entry which is preliminary data.</text>
</comment>
<dbReference type="PROSITE" id="PS51684">
    <property type="entry name" value="SAM_MT_TRM5_TYW2"/>
    <property type="match status" value="1"/>
</dbReference>